<name>A0A8T0PME3_PANVG</name>
<dbReference type="InterPro" id="IPR005135">
    <property type="entry name" value="Endo/exonuclease/phosphatase"/>
</dbReference>
<reference evidence="8" key="1">
    <citation type="submission" date="2020-05" db="EMBL/GenBank/DDBJ databases">
        <title>WGS assembly of Panicum virgatum.</title>
        <authorList>
            <person name="Lovell J.T."/>
            <person name="Jenkins J."/>
            <person name="Shu S."/>
            <person name="Juenger T.E."/>
            <person name="Schmutz J."/>
        </authorList>
    </citation>
    <scope>NUCLEOTIDE SEQUENCE</scope>
    <source>
        <strain evidence="8">AP13</strain>
    </source>
</reference>
<proteinExistence type="inferred from homology"/>
<comment type="cofactor">
    <cofactor evidence="1">
        <name>Mg(2+)</name>
        <dbReference type="ChEBI" id="CHEBI:18420"/>
    </cofactor>
</comment>
<dbReference type="GO" id="GO:0005634">
    <property type="term" value="C:nucleus"/>
    <property type="evidence" value="ECO:0007669"/>
    <property type="project" value="TreeGrafter"/>
</dbReference>
<dbReference type="EMBL" id="CM029051">
    <property type="protein sequence ID" value="KAG2561759.1"/>
    <property type="molecule type" value="Genomic_DNA"/>
</dbReference>
<gene>
    <name evidence="8" type="ORF">PVAP13_8KG203401</name>
</gene>
<sequence length="193" mass="22514">MKGLVWNCRGIRKTGVSSFLNDLILEHNFHFIFLQETMITYCDDRLLEKIDHRKTYLWKWIPSHGKSGGILTGVNTDFLDVGSFLEGKFMMQLDLWDKTQKKKWNLINVYGAAQEENKDEFLAELVRFCDANNEPVLIGGDFNIIRFASEKNKKMVFMLTLISFMQLLLLMSCWIHTWWVAGLLGLITRSIQL</sequence>
<evidence type="ECO:0000256" key="1">
    <source>
        <dbReference type="ARBA" id="ARBA00001946"/>
    </source>
</evidence>
<accession>A0A8T0PME3</accession>
<dbReference type="InterPro" id="IPR004808">
    <property type="entry name" value="AP_endonuc_1"/>
</dbReference>
<organism evidence="8 9">
    <name type="scientific">Panicum virgatum</name>
    <name type="common">Blackwell switchgrass</name>
    <dbReference type="NCBI Taxonomy" id="38727"/>
    <lineage>
        <taxon>Eukaryota</taxon>
        <taxon>Viridiplantae</taxon>
        <taxon>Streptophyta</taxon>
        <taxon>Embryophyta</taxon>
        <taxon>Tracheophyta</taxon>
        <taxon>Spermatophyta</taxon>
        <taxon>Magnoliopsida</taxon>
        <taxon>Liliopsida</taxon>
        <taxon>Poales</taxon>
        <taxon>Poaceae</taxon>
        <taxon>PACMAD clade</taxon>
        <taxon>Panicoideae</taxon>
        <taxon>Panicodae</taxon>
        <taxon>Paniceae</taxon>
        <taxon>Panicinae</taxon>
        <taxon>Panicum</taxon>
        <taxon>Panicum sect. Hiantes</taxon>
    </lineage>
</organism>
<dbReference type="AlphaFoldDB" id="A0A8T0PME3"/>
<evidence type="ECO:0000313" key="8">
    <source>
        <dbReference type="EMBL" id="KAG2561759.1"/>
    </source>
</evidence>
<dbReference type="GO" id="GO:0008311">
    <property type="term" value="F:double-stranded DNA 3'-5' DNA exonuclease activity"/>
    <property type="evidence" value="ECO:0007669"/>
    <property type="project" value="TreeGrafter"/>
</dbReference>
<feature type="transmembrane region" description="Helical" evidence="6">
    <location>
        <begin position="156"/>
        <end position="179"/>
    </location>
</feature>
<comment type="similarity">
    <text evidence="2">Belongs to the DNA repair enzymes AP/ExoA family.</text>
</comment>
<evidence type="ECO:0000256" key="4">
    <source>
        <dbReference type="ARBA" id="ARBA00022801"/>
    </source>
</evidence>
<comment type="caution">
    <text evidence="8">The sequence shown here is derived from an EMBL/GenBank/DDBJ whole genome shotgun (WGS) entry which is preliminary data.</text>
</comment>
<keyword evidence="6" id="KW-0812">Transmembrane</keyword>
<evidence type="ECO:0000256" key="3">
    <source>
        <dbReference type="ARBA" id="ARBA00022723"/>
    </source>
</evidence>
<dbReference type="GO" id="GO:0046872">
    <property type="term" value="F:metal ion binding"/>
    <property type="evidence" value="ECO:0007669"/>
    <property type="project" value="UniProtKB-KW"/>
</dbReference>
<evidence type="ECO:0000259" key="7">
    <source>
        <dbReference type="Pfam" id="PF03372"/>
    </source>
</evidence>
<dbReference type="Pfam" id="PF03372">
    <property type="entry name" value="Exo_endo_phos"/>
    <property type="match status" value="1"/>
</dbReference>
<keyword evidence="4" id="KW-0378">Hydrolase</keyword>
<keyword evidence="6" id="KW-0472">Membrane</keyword>
<dbReference type="Proteomes" id="UP000823388">
    <property type="component" value="Chromosome 8K"/>
</dbReference>
<feature type="domain" description="Endonuclease/exonuclease/phosphatase" evidence="7">
    <location>
        <begin position="5"/>
        <end position="147"/>
    </location>
</feature>
<dbReference type="GO" id="GO:0006284">
    <property type="term" value="P:base-excision repair"/>
    <property type="evidence" value="ECO:0007669"/>
    <property type="project" value="TreeGrafter"/>
</dbReference>
<keyword evidence="9" id="KW-1185">Reference proteome</keyword>
<keyword evidence="5" id="KW-0460">Magnesium</keyword>
<evidence type="ECO:0000256" key="5">
    <source>
        <dbReference type="ARBA" id="ARBA00022842"/>
    </source>
</evidence>
<keyword evidence="6" id="KW-1133">Transmembrane helix</keyword>
<dbReference type="GO" id="GO:0003906">
    <property type="term" value="F:DNA-(apurinic or apyrimidinic site) endonuclease activity"/>
    <property type="evidence" value="ECO:0007669"/>
    <property type="project" value="TreeGrafter"/>
</dbReference>
<dbReference type="GO" id="GO:0008081">
    <property type="term" value="F:phosphoric diester hydrolase activity"/>
    <property type="evidence" value="ECO:0007669"/>
    <property type="project" value="TreeGrafter"/>
</dbReference>
<dbReference type="PANTHER" id="PTHR22748:SF4">
    <property type="entry name" value="DNA-(APURINIC OR APYRIMIDINIC SITE) ENDONUCLEASE 2"/>
    <property type="match status" value="1"/>
</dbReference>
<dbReference type="SUPFAM" id="SSF56219">
    <property type="entry name" value="DNase I-like"/>
    <property type="match status" value="1"/>
</dbReference>
<protein>
    <recommendedName>
        <fullName evidence="7">Endonuclease/exonuclease/phosphatase domain-containing protein</fullName>
    </recommendedName>
</protein>
<dbReference type="InterPro" id="IPR036691">
    <property type="entry name" value="Endo/exonu/phosph_ase_sf"/>
</dbReference>
<evidence type="ECO:0000313" key="9">
    <source>
        <dbReference type="Proteomes" id="UP000823388"/>
    </source>
</evidence>
<evidence type="ECO:0000256" key="2">
    <source>
        <dbReference type="ARBA" id="ARBA00007092"/>
    </source>
</evidence>
<evidence type="ECO:0000256" key="6">
    <source>
        <dbReference type="SAM" id="Phobius"/>
    </source>
</evidence>
<keyword evidence="3" id="KW-0479">Metal-binding</keyword>
<dbReference type="Gene3D" id="3.60.10.10">
    <property type="entry name" value="Endonuclease/exonuclease/phosphatase"/>
    <property type="match status" value="1"/>
</dbReference>
<dbReference type="PANTHER" id="PTHR22748">
    <property type="entry name" value="AP ENDONUCLEASE"/>
    <property type="match status" value="1"/>
</dbReference>